<evidence type="ECO:0000256" key="4">
    <source>
        <dbReference type="ARBA" id="ARBA00022833"/>
    </source>
</evidence>
<protein>
    <submittedName>
        <fullName evidence="7">DNA repair protein RadC</fullName>
    </submittedName>
</protein>
<dbReference type="GO" id="GO:0006508">
    <property type="term" value="P:proteolysis"/>
    <property type="evidence" value="ECO:0007669"/>
    <property type="project" value="UniProtKB-KW"/>
</dbReference>
<name>A0A7W9ERA8_9SPHN</name>
<dbReference type="Gene3D" id="3.40.140.10">
    <property type="entry name" value="Cytidine Deaminase, domain 2"/>
    <property type="match status" value="1"/>
</dbReference>
<dbReference type="AlphaFoldDB" id="A0A7W9ERA8"/>
<evidence type="ECO:0000313" key="8">
    <source>
        <dbReference type="Proteomes" id="UP000537161"/>
    </source>
</evidence>
<dbReference type="Pfam" id="PF04002">
    <property type="entry name" value="RadC"/>
    <property type="match status" value="1"/>
</dbReference>
<dbReference type="EMBL" id="JACIJH010000009">
    <property type="protein sequence ID" value="MBB5707354.1"/>
    <property type="molecule type" value="Genomic_DNA"/>
</dbReference>
<comment type="caution">
    <text evidence="7">The sequence shown here is derived from an EMBL/GenBank/DDBJ whole genome shotgun (WGS) entry which is preliminary data.</text>
</comment>
<organism evidence="7 8">
    <name type="scientific">Sphingopyxis panaciterrulae</name>
    <dbReference type="NCBI Taxonomy" id="462372"/>
    <lineage>
        <taxon>Bacteria</taxon>
        <taxon>Pseudomonadati</taxon>
        <taxon>Pseudomonadota</taxon>
        <taxon>Alphaproteobacteria</taxon>
        <taxon>Sphingomonadales</taxon>
        <taxon>Sphingomonadaceae</taxon>
        <taxon>Sphingopyxis</taxon>
    </lineage>
</organism>
<evidence type="ECO:0000259" key="6">
    <source>
        <dbReference type="PROSITE" id="PS50249"/>
    </source>
</evidence>
<evidence type="ECO:0000256" key="1">
    <source>
        <dbReference type="ARBA" id="ARBA00022670"/>
    </source>
</evidence>
<dbReference type="Gene3D" id="1.10.10.10">
    <property type="entry name" value="Winged helix-like DNA-binding domain superfamily/Winged helix DNA-binding domain"/>
    <property type="match status" value="1"/>
</dbReference>
<dbReference type="InterPro" id="IPR001405">
    <property type="entry name" value="UPF0758"/>
</dbReference>
<dbReference type="RefSeq" id="WP_184099142.1">
    <property type="nucleotide sequence ID" value="NZ_JACIJH010000009.1"/>
</dbReference>
<gene>
    <name evidence="7" type="ORF">FHR21_002720</name>
</gene>
<reference evidence="7 8" key="1">
    <citation type="submission" date="2020-08" db="EMBL/GenBank/DDBJ databases">
        <title>Genomic Encyclopedia of Type Strains, Phase IV (KMG-IV): sequencing the most valuable type-strain genomes for metagenomic binning, comparative biology and taxonomic classification.</title>
        <authorList>
            <person name="Goeker M."/>
        </authorList>
    </citation>
    <scope>NUCLEOTIDE SEQUENCE [LARGE SCALE GENOMIC DNA]</scope>
    <source>
        <strain evidence="7 8">DSM 27163</strain>
    </source>
</reference>
<evidence type="ECO:0000256" key="5">
    <source>
        <dbReference type="ARBA" id="ARBA00023049"/>
    </source>
</evidence>
<dbReference type="Proteomes" id="UP000537161">
    <property type="component" value="Unassembled WGS sequence"/>
</dbReference>
<feature type="domain" description="MPN" evidence="6">
    <location>
        <begin position="23"/>
        <end position="153"/>
    </location>
</feature>
<dbReference type="InterPro" id="IPR036388">
    <property type="entry name" value="WH-like_DNA-bd_sf"/>
</dbReference>
<dbReference type="PROSITE" id="PS01302">
    <property type="entry name" value="UPF0758"/>
    <property type="match status" value="1"/>
</dbReference>
<keyword evidence="4" id="KW-0862">Zinc</keyword>
<keyword evidence="2" id="KW-0479">Metal-binding</keyword>
<dbReference type="InterPro" id="IPR037518">
    <property type="entry name" value="MPN"/>
</dbReference>
<dbReference type="GO" id="GO:0008237">
    <property type="term" value="F:metallopeptidase activity"/>
    <property type="evidence" value="ECO:0007669"/>
    <property type="project" value="UniProtKB-KW"/>
</dbReference>
<accession>A0A7W9ERA8</accession>
<dbReference type="InterPro" id="IPR020891">
    <property type="entry name" value="UPF0758_CS"/>
</dbReference>
<keyword evidence="3" id="KW-0378">Hydrolase</keyword>
<keyword evidence="8" id="KW-1185">Reference proteome</keyword>
<evidence type="ECO:0000256" key="2">
    <source>
        <dbReference type="ARBA" id="ARBA00022723"/>
    </source>
</evidence>
<evidence type="ECO:0000313" key="7">
    <source>
        <dbReference type="EMBL" id="MBB5707354.1"/>
    </source>
</evidence>
<dbReference type="PANTHER" id="PTHR30471:SF3">
    <property type="entry name" value="UPF0758 PROTEIN YEES-RELATED"/>
    <property type="match status" value="1"/>
</dbReference>
<keyword evidence="5" id="KW-0482">Metalloprotease</keyword>
<dbReference type="InterPro" id="IPR025657">
    <property type="entry name" value="RadC_JAB"/>
</dbReference>
<proteinExistence type="predicted"/>
<dbReference type="PROSITE" id="PS50249">
    <property type="entry name" value="MPN"/>
    <property type="match status" value="1"/>
</dbReference>
<evidence type="ECO:0000256" key="3">
    <source>
        <dbReference type="ARBA" id="ARBA00022801"/>
    </source>
</evidence>
<dbReference type="PANTHER" id="PTHR30471">
    <property type="entry name" value="DNA REPAIR PROTEIN RADC"/>
    <property type="match status" value="1"/>
</dbReference>
<keyword evidence="1" id="KW-0645">Protease</keyword>
<dbReference type="GO" id="GO:0046872">
    <property type="term" value="F:metal ion binding"/>
    <property type="evidence" value="ECO:0007669"/>
    <property type="project" value="UniProtKB-KW"/>
</dbReference>
<dbReference type="CDD" id="cd08071">
    <property type="entry name" value="MPN_DUF2466"/>
    <property type="match status" value="1"/>
</dbReference>
<sequence length="280" mass="31797">MIELLQSARHAMVESMRAKLHSRRIDPADANLREYLIASMGSLADEHLRILFLDASRHLIADEHLQSGTLSYLALYPRVIFRRALEHNAAAIILVHNHPSGDPNPSDEDIGATRRLEEIARSLDIRLVDHIVVTASDTNRVMDGAKPRRSGLFSFILRSPETSSDRRDRTERIVANARTAQRRRFLRRQLVGAPELFIEPAWDMLLDLFIHECEGKSLYLYPMCIASGIPMTSALRLAQKLCDAGILRRTPDLFDGRRSIVTIEREVAHRLRAYFAEGAE</sequence>